<keyword evidence="6" id="KW-0966">Cell projection</keyword>
<dbReference type="PANTHER" id="PTHR42792">
    <property type="entry name" value="FLAGELLIN"/>
    <property type="match status" value="1"/>
</dbReference>
<evidence type="ECO:0000256" key="3">
    <source>
        <dbReference type="ARBA" id="ARBA00023143"/>
    </source>
</evidence>
<keyword evidence="6" id="KW-0282">Flagellum</keyword>
<evidence type="ECO:0000259" key="5">
    <source>
        <dbReference type="Pfam" id="PF00700"/>
    </source>
</evidence>
<comment type="caution">
    <text evidence="6">The sequence shown here is derived from an EMBL/GenBank/DDBJ whole genome shotgun (WGS) entry which is preliminary data.</text>
</comment>
<dbReference type="PANTHER" id="PTHR42792:SF1">
    <property type="entry name" value="FLAGELLAR HOOK-ASSOCIATED PROTEIN 3"/>
    <property type="match status" value="1"/>
</dbReference>
<protein>
    <submittedName>
        <fullName evidence="6">Flagellar hook-associated protein FlgL</fullName>
    </submittedName>
</protein>
<sequence length="294" mass="33341">MRVTQSMLSNNMLRNLSNSFERIGKLQEQISSQKKITRPSDDPVVAMQGILYRRNLEEVEQFKRNYSEAYNWVENSDTSLDKAGHAIDRIRELMVQVTNDMYDISQRQSTMEEIDQLKNHLVDIANTKSGDKYLFNGTDTLNAPVIDGNPPSFATPRNNNSVELELAKGVYIPVNAKSGEAFSDDLFTDIQKVISDLQNGKPGKELSQHLDILDKHKSNLVNARADLGARANRIELMADRIDNQHIMSEKMLSENEDIDIEKVITEFTTQESVHRAALSIGSKIIQPTLMDFLR</sequence>
<dbReference type="InterPro" id="IPR046358">
    <property type="entry name" value="Flagellin_C"/>
</dbReference>
<comment type="similarity">
    <text evidence="2">Belongs to the bacterial flagellin family.</text>
</comment>
<dbReference type="RefSeq" id="WP_117327049.1">
    <property type="nucleotide sequence ID" value="NZ_QVTE01000034.1"/>
</dbReference>
<evidence type="ECO:0000256" key="1">
    <source>
        <dbReference type="ARBA" id="ARBA00004365"/>
    </source>
</evidence>
<keyword evidence="3" id="KW-0975">Bacterial flagellum</keyword>
<evidence type="ECO:0000313" key="6">
    <source>
        <dbReference type="EMBL" id="RFU68300.1"/>
    </source>
</evidence>
<accession>A0A372LP87</accession>
<dbReference type="InterPro" id="IPR001029">
    <property type="entry name" value="Flagellin_N"/>
</dbReference>
<feature type="domain" description="Flagellin N-terminal" evidence="4">
    <location>
        <begin position="5"/>
        <end position="140"/>
    </location>
</feature>
<dbReference type="InterPro" id="IPR001492">
    <property type="entry name" value="Flagellin"/>
</dbReference>
<proteinExistence type="inferred from homology"/>
<dbReference type="NCBIfam" id="TIGR02550">
    <property type="entry name" value="flagell_flgL"/>
    <property type="match status" value="1"/>
</dbReference>
<dbReference type="EMBL" id="QVTE01000034">
    <property type="protein sequence ID" value="RFU68300.1"/>
    <property type="molecule type" value="Genomic_DNA"/>
</dbReference>
<reference evidence="6 7" key="1">
    <citation type="submission" date="2018-08" db="EMBL/GenBank/DDBJ databases">
        <title>Bacillus chawlae sp. nov., Bacillus glennii sp. nov., and Bacillus saganii sp. nov. Isolated from the Vehicle Assembly Building at Kennedy Space Center where the Viking Spacecraft were Assembled.</title>
        <authorList>
            <person name="Seuylemezian A."/>
            <person name="Vaishampayan P."/>
        </authorList>
    </citation>
    <scope>NUCLEOTIDE SEQUENCE [LARGE SCALE GENOMIC DNA]</scope>
    <source>
        <strain evidence="6 7">V47-23a</strain>
    </source>
</reference>
<evidence type="ECO:0000256" key="2">
    <source>
        <dbReference type="ARBA" id="ARBA00005709"/>
    </source>
</evidence>
<evidence type="ECO:0000313" key="7">
    <source>
        <dbReference type="Proteomes" id="UP000264541"/>
    </source>
</evidence>
<organism evidence="6 7">
    <name type="scientific">Peribacillus saganii</name>
    <dbReference type="NCBI Taxonomy" id="2303992"/>
    <lineage>
        <taxon>Bacteria</taxon>
        <taxon>Bacillati</taxon>
        <taxon>Bacillota</taxon>
        <taxon>Bacilli</taxon>
        <taxon>Bacillales</taxon>
        <taxon>Bacillaceae</taxon>
        <taxon>Peribacillus</taxon>
    </lineage>
</organism>
<dbReference type="GO" id="GO:0005198">
    <property type="term" value="F:structural molecule activity"/>
    <property type="evidence" value="ECO:0007669"/>
    <property type="project" value="InterPro"/>
</dbReference>
<dbReference type="Proteomes" id="UP000264541">
    <property type="component" value="Unassembled WGS sequence"/>
</dbReference>
<keyword evidence="6" id="KW-0969">Cilium</keyword>
<dbReference type="GO" id="GO:0009424">
    <property type="term" value="C:bacterial-type flagellum hook"/>
    <property type="evidence" value="ECO:0007669"/>
    <property type="project" value="InterPro"/>
</dbReference>
<dbReference type="GO" id="GO:0071973">
    <property type="term" value="P:bacterial-type flagellum-dependent cell motility"/>
    <property type="evidence" value="ECO:0007669"/>
    <property type="project" value="InterPro"/>
</dbReference>
<dbReference type="SUPFAM" id="SSF64518">
    <property type="entry name" value="Phase 1 flagellin"/>
    <property type="match status" value="1"/>
</dbReference>
<name>A0A372LP87_9BACI</name>
<dbReference type="InterPro" id="IPR013384">
    <property type="entry name" value="Flagell_FlgL"/>
</dbReference>
<evidence type="ECO:0000259" key="4">
    <source>
        <dbReference type="Pfam" id="PF00669"/>
    </source>
</evidence>
<keyword evidence="7" id="KW-1185">Reference proteome</keyword>
<dbReference type="OrthoDB" id="9758307at2"/>
<feature type="domain" description="Flagellin C-terminal" evidence="5">
    <location>
        <begin position="210"/>
        <end position="287"/>
    </location>
</feature>
<dbReference type="Pfam" id="PF00700">
    <property type="entry name" value="Flagellin_C"/>
    <property type="match status" value="1"/>
</dbReference>
<gene>
    <name evidence="6" type="primary">flgL</name>
    <name evidence="6" type="ORF">D0469_12360</name>
</gene>
<comment type="subcellular location">
    <subcellularLocation>
        <location evidence="1">Bacterial flagellum</location>
    </subcellularLocation>
</comment>
<dbReference type="Gene3D" id="1.20.1330.10">
    <property type="entry name" value="f41 fragment of flagellin, N-terminal domain"/>
    <property type="match status" value="1"/>
</dbReference>
<dbReference type="Pfam" id="PF00669">
    <property type="entry name" value="Flagellin_N"/>
    <property type="match status" value="1"/>
</dbReference>
<dbReference type="AlphaFoldDB" id="A0A372LP87"/>